<dbReference type="AlphaFoldDB" id="A0A8J2U590"/>
<comment type="caution">
    <text evidence="1">The sequence shown here is derived from an EMBL/GenBank/DDBJ whole genome shotgun (WGS) entry which is preliminary data.</text>
</comment>
<proteinExistence type="predicted"/>
<keyword evidence="2" id="KW-1185">Reference proteome</keyword>
<dbReference type="EMBL" id="BMDX01000008">
    <property type="protein sequence ID" value="GGA77150.1"/>
    <property type="molecule type" value="Genomic_DNA"/>
</dbReference>
<dbReference type="Proteomes" id="UP000619743">
    <property type="component" value="Unassembled WGS sequence"/>
</dbReference>
<reference evidence="2" key="1">
    <citation type="journal article" date="2019" name="Int. J. Syst. Evol. Microbiol.">
        <title>The Global Catalogue of Microorganisms (GCM) 10K type strain sequencing project: providing services to taxonomists for standard genome sequencing and annotation.</title>
        <authorList>
            <consortium name="The Broad Institute Genomics Platform"/>
            <consortium name="The Broad Institute Genome Sequencing Center for Infectious Disease"/>
            <person name="Wu L."/>
            <person name="Ma J."/>
        </authorList>
    </citation>
    <scope>NUCLEOTIDE SEQUENCE [LARGE SCALE GENOMIC DNA]</scope>
    <source>
        <strain evidence="2">CGMCC 1.10130</strain>
    </source>
</reference>
<dbReference type="OrthoDB" id="6168720at2"/>
<evidence type="ECO:0000313" key="2">
    <source>
        <dbReference type="Proteomes" id="UP000619743"/>
    </source>
</evidence>
<protein>
    <submittedName>
        <fullName evidence="1">Uncharacterized protein</fullName>
    </submittedName>
</protein>
<name>A0A8J2U590_9GAMM</name>
<organism evidence="1 2">
    <name type="scientific">Neiella marina</name>
    <dbReference type="NCBI Taxonomy" id="508461"/>
    <lineage>
        <taxon>Bacteria</taxon>
        <taxon>Pseudomonadati</taxon>
        <taxon>Pseudomonadota</taxon>
        <taxon>Gammaproteobacteria</taxon>
        <taxon>Alteromonadales</taxon>
        <taxon>Echinimonadaceae</taxon>
        <taxon>Neiella</taxon>
    </lineage>
</organism>
<gene>
    <name evidence="1" type="ORF">GCM10011369_18740</name>
</gene>
<sequence>MKIYDEKNKKMVVVQQCDVCGESVKLQVNDVQLRDGVLSANWGDASSVGGNVYHLDLCHDCFKYALSALREKRRSLAMFNEEIDLPDEDFGRIDRPAPNNK</sequence>
<accession>A0A8J2U590</accession>
<dbReference type="RefSeq" id="WP_087505636.1">
    <property type="nucleotide sequence ID" value="NZ_BMDX01000008.1"/>
</dbReference>
<evidence type="ECO:0000313" key="1">
    <source>
        <dbReference type="EMBL" id="GGA77150.1"/>
    </source>
</evidence>